<gene>
    <name evidence="2" type="ORF">ColLi_07457</name>
</gene>
<evidence type="ECO:0000313" key="3">
    <source>
        <dbReference type="Proteomes" id="UP001055172"/>
    </source>
</evidence>
<dbReference type="Proteomes" id="UP001055172">
    <property type="component" value="Unassembled WGS sequence"/>
</dbReference>
<feature type="compositionally biased region" description="Basic and acidic residues" evidence="1">
    <location>
        <begin position="134"/>
        <end position="145"/>
    </location>
</feature>
<dbReference type="EMBL" id="BPPX01000015">
    <property type="protein sequence ID" value="GJC84619.1"/>
    <property type="molecule type" value="Genomic_DNA"/>
</dbReference>
<feature type="compositionally biased region" description="Basic and acidic residues" evidence="1">
    <location>
        <begin position="98"/>
        <end position="122"/>
    </location>
</feature>
<sequence>MSSNASLIQATDGQFYYYKADDGHWYPYSSSEYSTSSYAANQQYAQDPSPPQGSTYHGEAQYDEEEAEAGRRSFQGDQHVNSGDPRKGSSSARKRPEKRVTEYVKDQKKERRYRDEPHDNSRASRHAHKKLAKKNLEEIMKPFKG</sequence>
<accession>A0AA37GPU0</accession>
<name>A0AA37GPU0_9PEZI</name>
<keyword evidence="3" id="KW-1185">Reference proteome</keyword>
<evidence type="ECO:0000256" key="1">
    <source>
        <dbReference type="SAM" id="MobiDB-lite"/>
    </source>
</evidence>
<dbReference type="AlphaFoldDB" id="A0AA37GPU0"/>
<comment type="caution">
    <text evidence="2">The sequence shown here is derived from an EMBL/GenBank/DDBJ whole genome shotgun (WGS) entry which is preliminary data.</text>
</comment>
<feature type="compositionally biased region" description="Low complexity" evidence="1">
    <location>
        <begin position="29"/>
        <end position="38"/>
    </location>
</feature>
<reference evidence="2 3" key="1">
    <citation type="submission" date="2021-07" db="EMBL/GenBank/DDBJ databases">
        <title>Genome data of Colletotrichum spaethianum.</title>
        <authorList>
            <person name="Utami Y.D."/>
            <person name="Hiruma K."/>
        </authorList>
    </citation>
    <scope>NUCLEOTIDE SEQUENCE [LARGE SCALE GENOMIC DNA]</scope>
    <source>
        <strain evidence="2 3">MAFF 242679</strain>
    </source>
</reference>
<feature type="region of interest" description="Disordered" evidence="1">
    <location>
        <begin position="29"/>
        <end position="145"/>
    </location>
</feature>
<feature type="compositionally biased region" description="Basic residues" evidence="1">
    <location>
        <begin position="123"/>
        <end position="133"/>
    </location>
</feature>
<organism evidence="2 3">
    <name type="scientific">Colletotrichum liriopes</name>
    <dbReference type="NCBI Taxonomy" id="708192"/>
    <lineage>
        <taxon>Eukaryota</taxon>
        <taxon>Fungi</taxon>
        <taxon>Dikarya</taxon>
        <taxon>Ascomycota</taxon>
        <taxon>Pezizomycotina</taxon>
        <taxon>Sordariomycetes</taxon>
        <taxon>Hypocreomycetidae</taxon>
        <taxon>Glomerellales</taxon>
        <taxon>Glomerellaceae</taxon>
        <taxon>Colletotrichum</taxon>
        <taxon>Colletotrichum spaethianum species complex</taxon>
    </lineage>
</organism>
<evidence type="ECO:0000313" key="2">
    <source>
        <dbReference type="EMBL" id="GJC84619.1"/>
    </source>
</evidence>
<protein>
    <submittedName>
        <fullName evidence="2">Uncharacterized protein</fullName>
    </submittedName>
</protein>
<proteinExistence type="predicted"/>